<proteinExistence type="predicted"/>
<protein>
    <submittedName>
        <fullName evidence="2">Uncharacterized protein</fullName>
    </submittedName>
</protein>
<dbReference type="PANTHER" id="PTHR11388:SF100">
    <property type="entry name" value="SOLUTE CARRIER ORGANIC ANION TRANSPORTER FAMILY MEMBER 4A1"/>
    <property type="match status" value="1"/>
</dbReference>
<evidence type="ECO:0000256" key="1">
    <source>
        <dbReference type="SAM" id="Phobius"/>
    </source>
</evidence>
<dbReference type="PANTHER" id="PTHR11388">
    <property type="entry name" value="ORGANIC ANION TRANSPORTER"/>
    <property type="match status" value="1"/>
</dbReference>
<keyword evidence="3" id="KW-1185">Reference proteome</keyword>
<dbReference type="InterPro" id="IPR004156">
    <property type="entry name" value="OATP"/>
</dbReference>
<organism evidence="2 3">
    <name type="scientific">Elysia crispata</name>
    <name type="common">lettuce slug</name>
    <dbReference type="NCBI Taxonomy" id="231223"/>
    <lineage>
        <taxon>Eukaryota</taxon>
        <taxon>Metazoa</taxon>
        <taxon>Spiralia</taxon>
        <taxon>Lophotrochozoa</taxon>
        <taxon>Mollusca</taxon>
        <taxon>Gastropoda</taxon>
        <taxon>Heterobranchia</taxon>
        <taxon>Euthyneura</taxon>
        <taxon>Panpulmonata</taxon>
        <taxon>Sacoglossa</taxon>
        <taxon>Placobranchoidea</taxon>
        <taxon>Plakobranchidae</taxon>
        <taxon>Elysia</taxon>
    </lineage>
</organism>
<dbReference type="GO" id="GO:0015347">
    <property type="term" value="F:sodium-independent organic anion transmembrane transporter activity"/>
    <property type="evidence" value="ECO:0007669"/>
    <property type="project" value="TreeGrafter"/>
</dbReference>
<dbReference type="Pfam" id="PF03137">
    <property type="entry name" value="OATP"/>
    <property type="match status" value="1"/>
</dbReference>
<dbReference type="EMBL" id="JAWDGP010004235">
    <property type="protein sequence ID" value="KAK3766327.1"/>
    <property type="molecule type" value="Genomic_DNA"/>
</dbReference>
<gene>
    <name evidence="2" type="ORF">RRG08_044517</name>
</gene>
<dbReference type="Proteomes" id="UP001283361">
    <property type="component" value="Unassembled WGS sequence"/>
</dbReference>
<evidence type="ECO:0000313" key="3">
    <source>
        <dbReference type="Proteomes" id="UP001283361"/>
    </source>
</evidence>
<keyword evidence="1" id="KW-1133">Transmembrane helix</keyword>
<dbReference type="AlphaFoldDB" id="A0AAE0ZBH2"/>
<keyword evidence="1" id="KW-0812">Transmembrane</keyword>
<evidence type="ECO:0000313" key="2">
    <source>
        <dbReference type="EMBL" id="KAK3766327.1"/>
    </source>
</evidence>
<comment type="caution">
    <text evidence="2">The sequence shown here is derived from an EMBL/GenBank/DDBJ whole genome shotgun (WGS) entry which is preliminary data.</text>
</comment>
<name>A0AAE0ZBH2_9GAST</name>
<sequence length="134" mass="14729">MFTLCRCVSAKDKGLAVGFSAFMTSMLGWLLGPIIFGSVIDGICTVWDVASSGTRGRCLLYDNDVFRLKLHAYSSLALLGCNFFLLLGYIYARCTGCLDDLPADICISQEKKTKKVKGHINGDKISPDEDKENF</sequence>
<dbReference type="GO" id="GO:0016323">
    <property type="term" value="C:basolateral plasma membrane"/>
    <property type="evidence" value="ECO:0007669"/>
    <property type="project" value="TreeGrafter"/>
</dbReference>
<accession>A0AAE0ZBH2</accession>
<dbReference type="GO" id="GO:0043252">
    <property type="term" value="P:sodium-independent organic anion transport"/>
    <property type="evidence" value="ECO:0007669"/>
    <property type="project" value="TreeGrafter"/>
</dbReference>
<feature type="transmembrane region" description="Helical" evidence="1">
    <location>
        <begin position="70"/>
        <end position="92"/>
    </location>
</feature>
<keyword evidence="1" id="KW-0472">Membrane</keyword>
<reference evidence="2" key="1">
    <citation type="journal article" date="2023" name="G3 (Bethesda)">
        <title>A reference genome for the long-term kleptoplast-retaining sea slug Elysia crispata morphotype clarki.</title>
        <authorList>
            <person name="Eastman K.E."/>
            <person name="Pendleton A.L."/>
            <person name="Shaikh M.A."/>
            <person name="Suttiyut T."/>
            <person name="Ogas R."/>
            <person name="Tomko P."/>
            <person name="Gavelis G."/>
            <person name="Widhalm J.R."/>
            <person name="Wisecaver J.H."/>
        </authorList>
    </citation>
    <scope>NUCLEOTIDE SEQUENCE</scope>
    <source>
        <strain evidence="2">ECLA1</strain>
    </source>
</reference>